<gene>
    <name evidence="1" type="ORF">PXEA_LOCUS11046</name>
</gene>
<dbReference type="AlphaFoldDB" id="A0A448WQI0"/>
<proteinExistence type="predicted"/>
<evidence type="ECO:0000313" key="1">
    <source>
        <dbReference type="EMBL" id="VEL17606.1"/>
    </source>
</evidence>
<reference evidence="1" key="1">
    <citation type="submission" date="2018-11" db="EMBL/GenBank/DDBJ databases">
        <authorList>
            <consortium name="Pathogen Informatics"/>
        </authorList>
    </citation>
    <scope>NUCLEOTIDE SEQUENCE</scope>
</reference>
<dbReference type="EMBL" id="CAAALY010033366">
    <property type="protein sequence ID" value="VEL17606.1"/>
    <property type="molecule type" value="Genomic_DNA"/>
</dbReference>
<dbReference type="OrthoDB" id="6619788at2759"/>
<name>A0A448WQI0_9PLAT</name>
<dbReference type="Proteomes" id="UP000784294">
    <property type="component" value="Unassembled WGS sequence"/>
</dbReference>
<sequence length="173" mass="19276">MQGDRRVINNLVNEKPLSSIPGVNVNLGSGAGGGGGGGSGKPGSGKMRALPGVSTFFYIGTEDGELVYVDWMPHKDQETGKMITPKPEFQFTQHEGPISFLRRSPFMPSIILMVALLSQKLFSSRHQWTAVSTSHWSYQQSQRESNRDSVEWELDTLNTRPHCYECRWVTGQM</sequence>
<comment type="caution">
    <text evidence="1">The sequence shown here is derived from an EMBL/GenBank/DDBJ whole genome shotgun (WGS) entry which is preliminary data.</text>
</comment>
<accession>A0A448WQI0</accession>
<protein>
    <submittedName>
        <fullName evidence="1">Uncharacterized protein</fullName>
    </submittedName>
</protein>
<keyword evidence="2" id="KW-1185">Reference proteome</keyword>
<organism evidence="1 2">
    <name type="scientific">Protopolystoma xenopodis</name>
    <dbReference type="NCBI Taxonomy" id="117903"/>
    <lineage>
        <taxon>Eukaryota</taxon>
        <taxon>Metazoa</taxon>
        <taxon>Spiralia</taxon>
        <taxon>Lophotrochozoa</taxon>
        <taxon>Platyhelminthes</taxon>
        <taxon>Monogenea</taxon>
        <taxon>Polyopisthocotylea</taxon>
        <taxon>Polystomatidea</taxon>
        <taxon>Polystomatidae</taxon>
        <taxon>Protopolystoma</taxon>
    </lineage>
</organism>
<evidence type="ECO:0000313" key="2">
    <source>
        <dbReference type="Proteomes" id="UP000784294"/>
    </source>
</evidence>